<dbReference type="Pfam" id="PF13193">
    <property type="entry name" value="AMP-binding_C"/>
    <property type="match status" value="1"/>
</dbReference>
<feature type="domain" description="AMP-dependent synthetase/ligase" evidence="8">
    <location>
        <begin position="73"/>
        <end position="467"/>
    </location>
</feature>
<evidence type="ECO:0000256" key="3">
    <source>
        <dbReference type="ARBA" id="ARBA00037247"/>
    </source>
</evidence>
<dbReference type="FunFam" id="3.30.300.30:FF:000008">
    <property type="entry name" value="2,3-dihydroxybenzoate-AMP ligase"/>
    <property type="match status" value="1"/>
</dbReference>
<dbReference type="PROSITE" id="PS00455">
    <property type="entry name" value="AMP_BINDING"/>
    <property type="match status" value="1"/>
</dbReference>
<dbReference type="OrthoDB" id="10253115at2759"/>
<dbReference type="AlphaFoldDB" id="A0A9X6RKY2"/>
<dbReference type="PANTHER" id="PTHR43201">
    <property type="entry name" value="ACYL-COA SYNTHETASE"/>
    <property type="match status" value="1"/>
</dbReference>
<evidence type="ECO:0000256" key="1">
    <source>
        <dbReference type="ARBA" id="ARBA00006432"/>
    </source>
</evidence>
<sequence>MKIAAGRASLITRSHVALKSPATPVLHSSSKRCLHIYIPEKYRTRPARKLTESYIHAASDIPYLATTLARLIDHRAETMGDRVGYVLPFQGVRKTYGQLRVDAEELASGLIALGLKPGDRIGMWGPNSYEWIVTMFAASKAGLILVNVNPHYKVHELEYCINKVQMKCLIAAEGVGNLRYYHHLLKILPELATATDPQVKNKRVPSLESIVMLKAKHPSTFFPGTYAFSDVVAMRTAESSAAMENAARRLQPDDPFNIQFTSGTTGSPKGATLSSFGLINAAYFSAFRSKIGLDSFAMVCPLPLYHVFGCVGNLVLATIMAAKLVLPSEKFEPEAVLKAIQDEKVVTISGVPTMFTDMLHHPNFHQYDLSTLKYGIMGGAPCPPELVKECGQKMGIKSFTCGYGSTEQSLATFAGFVDETPEIFTTTSGYPLDHVEAKVVDGQGRIVPIGEKGELYTRSFGTMLGYWDDDAKTRETIRPDRWMPSGDLATLSEEGLLKIVGRVKDMVIRGGENVYPTEIENVLHTCPIVAEAHVCGIPDQRLGEEVCAWVMLKRGEQVVQTEEYLRDFCKSQLANYKVPRYFVFYSSKADIPMTVSGKIQKFRLTEMAVERLKLSAAV</sequence>
<dbReference type="Proteomes" id="UP000192578">
    <property type="component" value="Unassembled WGS sequence"/>
</dbReference>
<dbReference type="GO" id="GO:0006631">
    <property type="term" value="P:fatty acid metabolic process"/>
    <property type="evidence" value="ECO:0007669"/>
    <property type="project" value="TreeGrafter"/>
</dbReference>
<evidence type="ECO:0000313" key="11">
    <source>
        <dbReference type="Proteomes" id="UP000192578"/>
    </source>
</evidence>
<evidence type="ECO:0000259" key="8">
    <source>
        <dbReference type="Pfam" id="PF00501"/>
    </source>
</evidence>
<evidence type="ECO:0000256" key="2">
    <source>
        <dbReference type="ARBA" id="ARBA00022598"/>
    </source>
</evidence>
<dbReference type="InterPro" id="IPR042099">
    <property type="entry name" value="ANL_N_sf"/>
</dbReference>
<comment type="function">
    <text evidence="3">Acyl-CoA synthases catalyze the initial reaction in fatty acid metabolism, by forming a thioester with CoA. Has some preference toward medium-chain substrates. Plays a role in adipocyte differentiation.</text>
</comment>
<evidence type="ECO:0000256" key="5">
    <source>
        <dbReference type="ARBA" id="ARBA00039638"/>
    </source>
</evidence>
<evidence type="ECO:0000256" key="4">
    <source>
        <dbReference type="ARBA" id="ARBA00039009"/>
    </source>
</evidence>
<protein>
    <recommendedName>
        <fullName evidence="5">Medium-chain acyl-CoA ligase ACSF2, mitochondrial</fullName>
        <ecNumber evidence="4">6.2.1.2</ecNumber>
    </recommendedName>
</protein>
<dbReference type="SUPFAM" id="SSF56801">
    <property type="entry name" value="Acetyl-CoA synthetase-like"/>
    <property type="match status" value="1"/>
</dbReference>
<dbReference type="PANTHER" id="PTHR43201:SF5">
    <property type="entry name" value="MEDIUM-CHAIN ACYL-COA LIGASE ACSF2, MITOCHONDRIAL"/>
    <property type="match status" value="1"/>
</dbReference>
<dbReference type="InterPro" id="IPR045851">
    <property type="entry name" value="AMP-bd_C_sf"/>
</dbReference>
<comment type="catalytic activity">
    <reaction evidence="6">
        <text>octanoate + ATP + CoA = octanoyl-CoA + AMP + diphosphate</text>
        <dbReference type="Rhea" id="RHEA:33631"/>
        <dbReference type="ChEBI" id="CHEBI:25646"/>
        <dbReference type="ChEBI" id="CHEBI:30616"/>
        <dbReference type="ChEBI" id="CHEBI:33019"/>
        <dbReference type="ChEBI" id="CHEBI:57287"/>
        <dbReference type="ChEBI" id="CHEBI:57386"/>
        <dbReference type="ChEBI" id="CHEBI:456215"/>
    </reaction>
</comment>
<dbReference type="InterPro" id="IPR025110">
    <property type="entry name" value="AMP-bd_C"/>
</dbReference>
<gene>
    <name evidence="10" type="ORF">BV898_15910</name>
</gene>
<dbReference type="EC" id="6.2.1.2" evidence="4"/>
<dbReference type="EMBL" id="MTYJ01000227">
    <property type="protein sequence ID" value="OWA51427.1"/>
    <property type="molecule type" value="Genomic_DNA"/>
</dbReference>
<accession>A0A9X6RKY2</accession>
<evidence type="ECO:0000313" key="10">
    <source>
        <dbReference type="EMBL" id="OWA51427.1"/>
    </source>
</evidence>
<reference evidence="11" key="1">
    <citation type="submission" date="2017-01" db="EMBL/GenBank/DDBJ databases">
        <title>Comparative genomics of anhydrobiosis in the tardigrade Hypsibius dujardini.</title>
        <authorList>
            <person name="Yoshida Y."/>
            <person name="Koutsovoulos G."/>
            <person name="Laetsch D."/>
            <person name="Stevens L."/>
            <person name="Kumar S."/>
            <person name="Horikawa D."/>
            <person name="Ishino K."/>
            <person name="Komine S."/>
            <person name="Tomita M."/>
            <person name="Blaxter M."/>
            <person name="Arakawa K."/>
        </authorList>
    </citation>
    <scope>NUCLEOTIDE SEQUENCE [LARGE SCALE GENOMIC DNA]</scope>
    <source>
        <strain evidence="11">Z151</strain>
    </source>
</reference>
<name>A0A9X6RKY2_HYPEX</name>
<evidence type="ECO:0000256" key="6">
    <source>
        <dbReference type="ARBA" id="ARBA00047319"/>
    </source>
</evidence>
<feature type="domain" description="AMP-binding enzyme C-terminal" evidence="9">
    <location>
        <begin position="518"/>
        <end position="598"/>
    </location>
</feature>
<keyword evidence="2" id="KW-0436">Ligase</keyword>
<dbReference type="GO" id="GO:0031956">
    <property type="term" value="F:medium-chain fatty acid-CoA ligase activity"/>
    <property type="evidence" value="ECO:0007669"/>
    <property type="project" value="UniProtKB-EC"/>
</dbReference>
<evidence type="ECO:0000259" key="9">
    <source>
        <dbReference type="Pfam" id="PF13193"/>
    </source>
</evidence>
<dbReference type="InterPro" id="IPR000873">
    <property type="entry name" value="AMP-dep_synth/lig_dom"/>
</dbReference>
<organism evidence="10 11">
    <name type="scientific">Hypsibius exemplaris</name>
    <name type="common">Freshwater tardigrade</name>
    <dbReference type="NCBI Taxonomy" id="2072580"/>
    <lineage>
        <taxon>Eukaryota</taxon>
        <taxon>Metazoa</taxon>
        <taxon>Ecdysozoa</taxon>
        <taxon>Tardigrada</taxon>
        <taxon>Eutardigrada</taxon>
        <taxon>Parachela</taxon>
        <taxon>Hypsibioidea</taxon>
        <taxon>Hypsibiidae</taxon>
        <taxon>Hypsibius</taxon>
    </lineage>
</organism>
<proteinExistence type="inferred from homology"/>
<comment type="caution">
    <text evidence="10">The sequence shown here is derived from an EMBL/GenBank/DDBJ whole genome shotgun (WGS) entry which is preliminary data.</text>
</comment>
<dbReference type="Gene3D" id="3.30.300.30">
    <property type="match status" value="1"/>
</dbReference>
<dbReference type="InterPro" id="IPR020845">
    <property type="entry name" value="AMP-binding_CS"/>
</dbReference>
<evidence type="ECO:0000256" key="7">
    <source>
        <dbReference type="ARBA" id="ARBA00048277"/>
    </source>
</evidence>
<comment type="similarity">
    <text evidence="1">Belongs to the ATP-dependent AMP-binding enzyme family.</text>
</comment>
<dbReference type="Gene3D" id="3.40.50.12780">
    <property type="entry name" value="N-terminal domain of ligase-like"/>
    <property type="match status" value="1"/>
</dbReference>
<keyword evidence="11" id="KW-1185">Reference proteome</keyword>
<dbReference type="Pfam" id="PF00501">
    <property type="entry name" value="AMP-binding"/>
    <property type="match status" value="1"/>
</dbReference>
<comment type="catalytic activity">
    <reaction evidence="7">
        <text>a medium-chain fatty acid + ATP + CoA = a medium-chain fatty acyl-CoA + AMP + diphosphate</text>
        <dbReference type="Rhea" id="RHEA:48340"/>
        <dbReference type="ChEBI" id="CHEBI:30616"/>
        <dbReference type="ChEBI" id="CHEBI:33019"/>
        <dbReference type="ChEBI" id="CHEBI:57287"/>
        <dbReference type="ChEBI" id="CHEBI:59558"/>
        <dbReference type="ChEBI" id="CHEBI:90546"/>
        <dbReference type="ChEBI" id="CHEBI:456215"/>
        <dbReference type="EC" id="6.2.1.2"/>
    </reaction>
</comment>